<dbReference type="AlphaFoldDB" id="W6XN67"/>
<evidence type="ECO:0000313" key="5">
    <source>
        <dbReference type="Proteomes" id="UP000053841"/>
    </source>
</evidence>
<feature type="domain" description="Fe2OG dioxygenase" evidence="3">
    <location>
        <begin position="179"/>
        <end position="295"/>
    </location>
</feature>
<dbReference type="Proteomes" id="UP000053841">
    <property type="component" value="Unassembled WGS sequence"/>
</dbReference>
<dbReference type="InterPro" id="IPR044861">
    <property type="entry name" value="IPNS-like_FE2OG_OXY"/>
</dbReference>
<evidence type="ECO:0000259" key="3">
    <source>
        <dbReference type="PROSITE" id="PS51471"/>
    </source>
</evidence>
<organism evidence="4 5">
    <name type="scientific">Cochliobolus carbonum (strain 26-R-13)</name>
    <name type="common">Maize leaf spot fungus</name>
    <name type="synonym">Bipolaris zeicola</name>
    <dbReference type="NCBI Taxonomy" id="930089"/>
    <lineage>
        <taxon>Eukaryota</taxon>
        <taxon>Fungi</taxon>
        <taxon>Dikarya</taxon>
        <taxon>Ascomycota</taxon>
        <taxon>Pezizomycotina</taxon>
        <taxon>Dothideomycetes</taxon>
        <taxon>Pleosporomycetidae</taxon>
        <taxon>Pleosporales</taxon>
        <taxon>Pleosporineae</taxon>
        <taxon>Pleosporaceae</taxon>
        <taxon>Bipolaris</taxon>
    </lineage>
</organism>
<dbReference type="Pfam" id="PF14226">
    <property type="entry name" value="DIOX_N"/>
    <property type="match status" value="1"/>
</dbReference>
<dbReference type="InterPro" id="IPR027443">
    <property type="entry name" value="IPNS-like_sf"/>
</dbReference>
<dbReference type="GeneID" id="19143139"/>
<dbReference type="Gene3D" id="2.60.120.330">
    <property type="entry name" value="B-lactam Antibiotic, Isopenicillin N Synthase, Chain"/>
    <property type="match status" value="1"/>
</dbReference>
<dbReference type="GO" id="GO:0016491">
    <property type="term" value="F:oxidoreductase activity"/>
    <property type="evidence" value="ECO:0007669"/>
    <property type="project" value="UniProtKB-KW"/>
</dbReference>
<keyword evidence="2" id="KW-0408">Iron</keyword>
<dbReference type="KEGG" id="bze:COCCADRAFT_10506"/>
<protein>
    <recommendedName>
        <fullName evidence="3">Fe2OG dioxygenase domain-containing protein</fullName>
    </recommendedName>
</protein>
<keyword evidence="2" id="KW-0560">Oxidoreductase</keyword>
<comment type="similarity">
    <text evidence="1 2">Belongs to the iron/ascorbate-dependent oxidoreductase family.</text>
</comment>
<keyword evidence="5" id="KW-1185">Reference proteome</keyword>
<reference evidence="4 5" key="1">
    <citation type="journal article" date="2013" name="PLoS Genet.">
        <title>Comparative genome structure, secondary metabolite, and effector coding capacity across Cochliobolus pathogens.</title>
        <authorList>
            <person name="Condon B.J."/>
            <person name="Leng Y."/>
            <person name="Wu D."/>
            <person name="Bushley K.E."/>
            <person name="Ohm R.A."/>
            <person name="Otillar R."/>
            <person name="Martin J."/>
            <person name="Schackwitz W."/>
            <person name="Grimwood J."/>
            <person name="MohdZainudin N."/>
            <person name="Xue C."/>
            <person name="Wang R."/>
            <person name="Manning V.A."/>
            <person name="Dhillon B."/>
            <person name="Tu Z.J."/>
            <person name="Steffenson B.J."/>
            <person name="Salamov A."/>
            <person name="Sun H."/>
            <person name="Lowry S."/>
            <person name="LaButti K."/>
            <person name="Han J."/>
            <person name="Copeland A."/>
            <person name="Lindquist E."/>
            <person name="Barry K."/>
            <person name="Schmutz J."/>
            <person name="Baker S.E."/>
            <person name="Ciuffetti L.M."/>
            <person name="Grigoriev I.V."/>
            <person name="Zhong S."/>
            <person name="Turgeon B.G."/>
        </authorList>
    </citation>
    <scope>NUCLEOTIDE SEQUENCE [LARGE SCALE GENOMIC DNA]</scope>
    <source>
        <strain evidence="4 5">26-R-13</strain>
    </source>
</reference>
<evidence type="ECO:0000256" key="2">
    <source>
        <dbReference type="RuleBase" id="RU003682"/>
    </source>
</evidence>
<dbReference type="OrthoDB" id="288590at2759"/>
<evidence type="ECO:0000256" key="1">
    <source>
        <dbReference type="ARBA" id="ARBA00008056"/>
    </source>
</evidence>
<dbReference type="GO" id="GO:0046872">
    <property type="term" value="F:metal ion binding"/>
    <property type="evidence" value="ECO:0007669"/>
    <property type="project" value="UniProtKB-KW"/>
</dbReference>
<keyword evidence="2" id="KW-0479">Metal-binding</keyword>
<accession>W6XN67</accession>
<gene>
    <name evidence="4" type="ORF">COCCADRAFT_10506</name>
</gene>
<dbReference type="InterPro" id="IPR050231">
    <property type="entry name" value="Iron_ascorbate_oxido_reductase"/>
</dbReference>
<dbReference type="RefSeq" id="XP_007719000.1">
    <property type="nucleotide sequence ID" value="XM_007720810.1"/>
</dbReference>
<name>W6XN67_COCC2</name>
<dbReference type="InterPro" id="IPR026992">
    <property type="entry name" value="DIOX_N"/>
</dbReference>
<dbReference type="EMBL" id="KI965206">
    <property type="protein sequence ID" value="EUC26695.1"/>
    <property type="molecule type" value="Genomic_DNA"/>
</dbReference>
<dbReference type="GO" id="GO:0044283">
    <property type="term" value="P:small molecule biosynthetic process"/>
    <property type="evidence" value="ECO:0007669"/>
    <property type="project" value="UniProtKB-ARBA"/>
</dbReference>
<evidence type="ECO:0000313" key="4">
    <source>
        <dbReference type="EMBL" id="EUC26695.1"/>
    </source>
</evidence>
<dbReference type="InterPro" id="IPR005123">
    <property type="entry name" value="Oxoglu/Fe-dep_dioxygenase_dom"/>
</dbReference>
<dbReference type="eggNOG" id="KOG0143">
    <property type="taxonomic scope" value="Eukaryota"/>
</dbReference>
<proteinExistence type="inferred from homology"/>
<dbReference type="PANTHER" id="PTHR47990">
    <property type="entry name" value="2-OXOGLUTARATE (2OG) AND FE(II)-DEPENDENT OXYGENASE SUPERFAMILY PROTEIN-RELATED"/>
    <property type="match status" value="1"/>
</dbReference>
<dbReference type="Pfam" id="PF03171">
    <property type="entry name" value="2OG-FeII_Oxy"/>
    <property type="match status" value="1"/>
</dbReference>
<dbReference type="HOGENOM" id="CLU_010119_6_1_1"/>
<dbReference type="PRINTS" id="PR00682">
    <property type="entry name" value="IPNSYNTHASE"/>
</dbReference>
<sequence length="331" mass="37237">MAFLKTLDLNTFCNGSIMERQQFAQSLKEGLREHGFVKLVNHGFSDDDINQLFNWNKRFFALGKEQKEKIMNFPNDNPQRGWSGVGIEKTSTLNPAGKTNLTRCSHKNLHDAKEHFDIGPSCDTQFPNQWPSEVDIPGFETWVTAYFDKSYQIALDLLGALEFAFDMPQGSFVKKCAGHASELRLNHYPAISTDTLEIGTTRRIWPHTDFGLITLLAQDDNGGLEIQDPNQPGEFLPVMRNHPSELVVNAGDCLERWTNGIIKAGLHQVTTPSHVKQKKGEMLPARHSVAFFLKAARGASVGPFEKFVDGVPLYEDMTALAYHKQRQGIVY</sequence>
<dbReference type="PROSITE" id="PS51471">
    <property type="entry name" value="FE2OG_OXY"/>
    <property type="match status" value="1"/>
</dbReference>
<dbReference type="SUPFAM" id="SSF51197">
    <property type="entry name" value="Clavaminate synthase-like"/>
    <property type="match status" value="1"/>
</dbReference>